<dbReference type="GO" id="GO:0030687">
    <property type="term" value="C:preribosome, large subunit precursor"/>
    <property type="evidence" value="ECO:0007669"/>
    <property type="project" value="TreeGrafter"/>
</dbReference>
<dbReference type="SUPFAM" id="SSF53300">
    <property type="entry name" value="vWA-like"/>
    <property type="match status" value="1"/>
</dbReference>
<dbReference type="PANTHER" id="PTHR48103:SF2">
    <property type="entry name" value="MIDASIN"/>
    <property type="match status" value="1"/>
</dbReference>
<proteinExistence type="predicted"/>
<dbReference type="AlphaFoldDB" id="A0A4P9YEB0"/>
<organism evidence="4 5">
    <name type="scientific">Rozella allomycis (strain CSF55)</name>
    <dbReference type="NCBI Taxonomy" id="988480"/>
    <lineage>
        <taxon>Eukaryota</taxon>
        <taxon>Fungi</taxon>
        <taxon>Fungi incertae sedis</taxon>
        <taxon>Cryptomycota</taxon>
        <taxon>Cryptomycota incertae sedis</taxon>
        <taxon>Rozella</taxon>
    </lineage>
</organism>
<dbReference type="EMBL" id="ML005797">
    <property type="protein sequence ID" value="RKP17524.1"/>
    <property type="molecule type" value="Genomic_DNA"/>
</dbReference>
<keyword evidence="2" id="KW-0067">ATP-binding</keyword>
<dbReference type="GO" id="GO:0000055">
    <property type="term" value="P:ribosomal large subunit export from nucleus"/>
    <property type="evidence" value="ECO:0007669"/>
    <property type="project" value="TreeGrafter"/>
</dbReference>
<protein>
    <recommendedName>
        <fullName evidence="3">VWFA domain-containing protein</fullName>
    </recommendedName>
</protein>
<dbReference type="PANTHER" id="PTHR48103">
    <property type="entry name" value="MIDASIN-RELATED"/>
    <property type="match status" value="1"/>
</dbReference>
<evidence type="ECO:0000259" key="3">
    <source>
        <dbReference type="PROSITE" id="PS50234"/>
    </source>
</evidence>
<keyword evidence="1" id="KW-0547">Nucleotide-binding</keyword>
<evidence type="ECO:0000256" key="2">
    <source>
        <dbReference type="ARBA" id="ARBA00022840"/>
    </source>
</evidence>
<dbReference type="InterPro" id="IPR002035">
    <property type="entry name" value="VWF_A"/>
</dbReference>
<evidence type="ECO:0000313" key="4">
    <source>
        <dbReference type="EMBL" id="RKP17524.1"/>
    </source>
</evidence>
<dbReference type="Gene3D" id="3.40.50.410">
    <property type="entry name" value="von Willebrand factor, type A domain"/>
    <property type="match status" value="1"/>
</dbReference>
<dbReference type="GO" id="GO:0005634">
    <property type="term" value="C:nucleus"/>
    <property type="evidence" value="ECO:0007669"/>
    <property type="project" value="TreeGrafter"/>
</dbReference>
<gene>
    <name evidence="4" type="ORF">ROZALSC1DRAFT_4767</name>
</gene>
<evidence type="ECO:0000256" key="1">
    <source>
        <dbReference type="ARBA" id="ARBA00022741"/>
    </source>
</evidence>
<dbReference type="GO" id="GO:0000027">
    <property type="term" value="P:ribosomal large subunit assembly"/>
    <property type="evidence" value="ECO:0007669"/>
    <property type="project" value="TreeGrafter"/>
</dbReference>
<reference evidence="5" key="1">
    <citation type="journal article" date="2018" name="Nat. Microbiol.">
        <title>Leveraging single-cell genomics to expand the fungal tree of life.</title>
        <authorList>
            <person name="Ahrendt S.R."/>
            <person name="Quandt C.A."/>
            <person name="Ciobanu D."/>
            <person name="Clum A."/>
            <person name="Salamov A."/>
            <person name="Andreopoulos B."/>
            <person name="Cheng J.F."/>
            <person name="Woyke T."/>
            <person name="Pelin A."/>
            <person name="Henrissat B."/>
            <person name="Reynolds N.K."/>
            <person name="Benny G.L."/>
            <person name="Smith M.E."/>
            <person name="James T.Y."/>
            <person name="Grigoriev I.V."/>
        </authorList>
    </citation>
    <scope>NUCLEOTIDE SEQUENCE [LARGE SCALE GENOMIC DNA]</scope>
    <source>
        <strain evidence="5">CSF55</strain>
    </source>
</reference>
<dbReference type="InterPro" id="IPR036465">
    <property type="entry name" value="vWFA_dom_sf"/>
</dbReference>
<name>A0A4P9YEB0_ROZAC</name>
<feature type="domain" description="VWFA" evidence="3">
    <location>
        <begin position="72"/>
        <end position="256"/>
    </location>
</feature>
<dbReference type="Proteomes" id="UP000281549">
    <property type="component" value="Unassembled WGS sequence"/>
</dbReference>
<dbReference type="GO" id="GO:0005524">
    <property type="term" value="F:ATP binding"/>
    <property type="evidence" value="ECO:0007669"/>
    <property type="project" value="UniProtKB-KW"/>
</dbReference>
<sequence>WLKYEQSVSNLSLELTEQLRLILEPTLASKLKGDYKTGKRLNMRKIIPYIASDFKKDKIWQRRTLPNKRNYNVLLSLDDSLSMSESKSISLAFQSLALVSKSLNLLEIGNLAVIGFGDSINKLHSFDSPFNENSGAHLISNLHFNQTKTNTKHLLETALDMFSSLNSISNIDNWNLHIILSDGICDDHQTLRSIVRQSLEHKIMTLFVVLDKRSDKDSILNIKSVQYEKVGDSFKMKVKSYMDSFPFDYYVVLNNIEHLPNVLGMALKQWFE</sequence>
<feature type="non-terminal residue" evidence="4">
    <location>
        <position position="1"/>
    </location>
</feature>
<accession>A0A4P9YEB0</accession>
<dbReference type="PROSITE" id="PS50234">
    <property type="entry name" value="VWFA"/>
    <property type="match status" value="1"/>
</dbReference>
<evidence type="ECO:0000313" key="5">
    <source>
        <dbReference type="Proteomes" id="UP000281549"/>
    </source>
</evidence>
<feature type="non-terminal residue" evidence="4">
    <location>
        <position position="272"/>
    </location>
</feature>